<dbReference type="InterPro" id="IPR001647">
    <property type="entry name" value="HTH_TetR"/>
</dbReference>
<dbReference type="PANTHER" id="PTHR30055:SF235">
    <property type="entry name" value="TRANSCRIPTIONAL REGULATORY PROTEIN"/>
    <property type="match status" value="1"/>
</dbReference>
<dbReference type="InterPro" id="IPR009057">
    <property type="entry name" value="Homeodomain-like_sf"/>
</dbReference>
<evidence type="ECO:0000313" key="4">
    <source>
        <dbReference type="EMBL" id="KAA9166405.1"/>
    </source>
</evidence>
<dbReference type="InterPro" id="IPR050109">
    <property type="entry name" value="HTH-type_TetR-like_transc_reg"/>
</dbReference>
<reference evidence="4" key="1">
    <citation type="submission" date="2019-09" db="EMBL/GenBank/DDBJ databases">
        <authorList>
            <person name="Teo W.F.A."/>
            <person name="Duangmal K."/>
        </authorList>
    </citation>
    <scope>NUCLEOTIDE SEQUENCE [LARGE SCALE GENOMIC DNA]</scope>
    <source>
        <strain evidence="4">K81G1</strain>
    </source>
</reference>
<dbReference type="Proteomes" id="UP000319769">
    <property type="component" value="Unassembled WGS sequence"/>
</dbReference>
<dbReference type="GO" id="GO:0003700">
    <property type="term" value="F:DNA-binding transcription factor activity"/>
    <property type="evidence" value="ECO:0007669"/>
    <property type="project" value="TreeGrafter"/>
</dbReference>
<dbReference type="OrthoDB" id="2356263at2"/>
<dbReference type="SUPFAM" id="SSF46689">
    <property type="entry name" value="Homeodomain-like"/>
    <property type="match status" value="1"/>
</dbReference>
<dbReference type="InterPro" id="IPR041586">
    <property type="entry name" value="PsrA_TetR_C"/>
</dbReference>
<feature type="DNA-binding region" description="H-T-H motif" evidence="2">
    <location>
        <begin position="26"/>
        <end position="45"/>
    </location>
</feature>
<protein>
    <submittedName>
        <fullName evidence="4">TetR/AcrR family transcriptional regulator</fullName>
    </submittedName>
</protein>
<dbReference type="PRINTS" id="PR00455">
    <property type="entry name" value="HTHTETR"/>
</dbReference>
<accession>A0A5N0VJL9</accession>
<dbReference type="Pfam" id="PF17939">
    <property type="entry name" value="TetR_C_30"/>
    <property type="match status" value="1"/>
</dbReference>
<gene>
    <name evidence="4" type="ORF">FPZ12_002260</name>
</gene>
<name>A0A5N0VJL9_9PSEU</name>
<dbReference type="PANTHER" id="PTHR30055">
    <property type="entry name" value="HTH-TYPE TRANSCRIPTIONAL REGULATOR RUTR"/>
    <property type="match status" value="1"/>
</dbReference>
<evidence type="ECO:0000256" key="1">
    <source>
        <dbReference type="ARBA" id="ARBA00023125"/>
    </source>
</evidence>
<dbReference type="AlphaFoldDB" id="A0A5N0VJL9"/>
<keyword evidence="1 2" id="KW-0238">DNA-binding</keyword>
<dbReference type="EMBL" id="VMNW02000002">
    <property type="protein sequence ID" value="KAA9166405.1"/>
    <property type="molecule type" value="Genomic_DNA"/>
</dbReference>
<comment type="caution">
    <text evidence="4">The sequence shown here is derived from an EMBL/GenBank/DDBJ whole genome shotgun (WGS) entry which is preliminary data.</text>
</comment>
<proteinExistence type="predicted"/>
<evidence type="ECO:0000313" key="5">
    <source>
        <dbReference type="Proteomes" id="UP000319769"/>
    </source>
</evidence>
<dbReference type="Pfam" id="PF00440">
    <property type="entry name" value="TetR_N"/>
    <property type="match status" value="1"/>
</dbReference>
<feature type="domain" description="HTH tetR-type" evidence="3">
    <location>
        <begin position="3"/>
        <end position="63"/>
    </location>
</feature>
<sequence>MTVGTEERLVRAAERLFAARGVAAVSLRAVMQEAGTNVAAVHYHFGSKAALVDAVVRGRRDQITEARDALLDAVEVPDARALALAFIQPVLDLVESGGGDWVRVIGQLLETNDPALTPISETFYERNARFVDLMSRLEPRPDEDTIAFRLTQAMGLTLRVLGDLDRVRALMAGAGAAWTARQVVAQLTDVVTAVLAGPPEGRSD</sequence>
<dbReference type="SUPFAM" id="SSF48498">
    <property type="entry name" value="Tetracyclin repressor-like, C-terminal domain"/>
    <property type="match status" value="1"/>
</dbReference>
<dbReference type="InterPro" id="IPR036271">
    <property type="entry name" value="Tet_transcr_reg_TetR-rel_C_sf"/>
</dbReference>
<dbReference type="RefSeq" id="WP_144745946.1">
    <property type="nucleotide sequence ID" value="NZ_VMNW02000002.1"/>
</dbReference>
<dbReference type="GO" id="GO:0000976">
    <property type="term" value="F:transcription cis-regulatory region binding"/>
    <property type="evidence" value="ECO:0007669"/>
    <property type="project" value="TreeGrafter"/>
</dbReference>
<dbReference type="PROSITE" id="PS50977">
    <property type="entry name" value="HTH_TETR_2"/>
    <property type="match status" value="1"/>
</dbReference>
<evidence type="ECO:0000256" key="2">
    <source>
        <dbReference type="PROSITE-ProRule" id="PRU00335"/>
    </source>
</evidence>
<organism evidence="4 5">
    <name type="scientific">Amycolatopsis acidicola</name>
    <dbReference type="NCBI Taxonomy" id="2596893"/>
    <lineage>
        <taxon>Bacteria</taxon>
        <taxon>Bacillati</taxon>
        <taxon>Actinomycetota</taxon>
        <taxon>Actinomycetes</taxon>
        <taxon>Pseudonocardiales</taxon>
        <taxon>Pseudonocardiaceae</taxon>
        <taxon>Amycolatopsis</taxon>
    </lineage>
</organism>
<keyword evidence="5" id="KW-1185">Reference proteome</keyword>
<dbReference type="Gene3D" id="1.10.357.10">
    <property type="entry name" value="Tetracycline Repressor, domain 2"/>
    <property type="match status" value="1"/>
</dbReference>
<evidence type="ECO:0000259" key="3">
    <source>
        <dbReference type="PROSITE" id="PS50977"/>
    </source>
</evidence>